<feature type="region of interest" description="Disordered" evidence="12">
    <location>
        <begin position="1"/>
        <end position="87"/>
    </location>
</feature>
<dbReference type="Gene3D" id="3.30.1520.10">
    <property type="entry name" value="Phox-like domain"/>
    <property type="match status" value="1"/>
</dbReference>
<feature type="compositionally biased region" description="Polar residues" evidence="12">
    <location>
        <begin position="37"/>
        <end position="51"/>
    </location>
</feature>
<evidence type="ECO:0000313" key="15">
    <source>
        <dbReference type="Proteomes" id="UP000289152"/>
    </source>
</evidence>
<evidence type="ECO:0000313" key="14">
    <source>
        <dbReference type="EMBL" id="RXK40040.1"/>
    </source>
</evidence>
<dbReference type="PANTHER" id="PTHR10555">
    <property type="entry name" value="SORTING NEXIN"/>
    <property type="match status" value="1"/>
</dbReference>
<dbReference type="Proteomes" id="UP000289152">
    <property type="component" value="Unassembled WGS sequence"/>
</dbReference>
<dbReference type="PANTHER" id="PTHR10555:SF170">
    <property type="entry name" value="FI18122P1"/>
    <property type="match status" value="1"/>
</dbReference>
<dbReference type="AlphaFoldDB" id="A0A4Q1BQA2"/>
<dbReference type="GO" id="GO:0030904">
    <property type="term" value="C:retromer complex"/>
    <property type="evidence" value="ECO:0007669"/>
    <property type="project" value="UniProtKB-ARBA"/>
</dbReference>
<dbReference type="GO" id="GO:0005829">
    <property type="term" value="C:cytosol"/>
    <property type="evidence" value="ECO:0007669"/>
    <property type="project" value="GOC"/>
</dbReference>
<feature type="region of interest" description="Disordered" evidence="12">
    <location>
        <begin position="101"/>
        <end position="159"/>
    </location>
</feature>
<evidence type="ECO:0000256" key="11">
    <source>
        <dbReference type="SAM" id="Coils"/>
    </source>
</evidence>
<organism evidence="14 15">
    <name type="scientific">Tremella mesenterica</name>
    <name type="common">Jelly fungus</name>
    <dbReference type="NCBI Taxonomy" id="5217"/>
    <lineage>
        <taxon>Eukaryota</taxon>
        <taxon>Fungi</taxon>
        <taxon>Dikarya</taxon>
        <taxon>Basidiomycota</taxon>
        <taxon>Agaricomycotina</taxon>
        <taxon>Tremellomycetes</taxon>
        <taxon>Tremellales</taxon>
        <taxon>Tremellaceae</taxon>
        <taxon>Tremella</taxon>
    </lineage>
</organism>
<feature type="domain" description="PX" evidence="13">
    <location>
        <begin position="512"/>
        <end position="628"/>
    </location>
</feature>
<dbReference type="GO" id="GO:0005768">
    <property type="term" value="C:endosome"/>
    <property type="evidence" value="ECO:0007669"/>
    <property type="project" value="TreeGrafter"/>
</dbReference>
<gene>
    <name evidence="14" type="ORF">M231_02680</name>
</gene>
<dbReference type="InParanoid" id="A0A4Q1BQA2"/>
<dbReference type="InterPro" id="IPR036871">
    <property type="entry name" value="PX_dom_sf"/>
</dbReference>
<dbReference type="STRING" id="5217.A0A4Q1BQA2"/>
<dbReference type="Pfam" id="PF00787">
    <property type="entry name" value="PX"/>
    <property type="match status" value="1"/>
</dbReference>
<evidence type="ECO:0000256" key="8">
    <source>
        <dbReference type="ARBA" id="ARBA00022927"/>
    </source>
</evidence>
<feature type="compositionally biased region" description="Polar residues" evidence="12">
    <location>
        <begin position="339"/>
        <end position="349"/>
    </location>
</feature>
<sequence>MDEETSFANILAQSTSQSKPTWTTTAEDPWANPFAESPTNAFSSPFGQNTAYVPPLDRNELELQQEESPYVQKIQEDEFRSVIPDPPSVIAAREQASIYGAHPDDGFGFQYEPKPSMSTVPHFSPDNVMDEIVEDKFSDEGNLKESGQGKGGRRLPGDLIDDDLLAANDPSIALKKAFVKSGPRLPAQEPTASSPIREKPKAYVFKSNMKESEPVKSEEKKVESVQVQNEATSITLKEVKVEDDKERDYVEPTTDTETPPVVMVQPEAESQTNDSIEHPKTPQKSDINTEIPVEREDDQIPKATTIPLPESSAPTPVGSRPFTPALAEKPDGPHRSSTEETIISPTKSIAHTPITDRVAVSPLDPPASVSDYGFKALSIGGSAPPVSASSNWQSDTNTVVTPISSTTASRFGGRGWGALDDNEDDGLFGKSRVSHNGSDPWGEGIPGSGGWGEPPLTSAASSSFRSPEADSSTSSSPVTPIDQSNQPHTPQTQTNGTARTPGSVKNRLASQPVFSITVGDPTRMGDPVRGYTVYTVRTRTTSPHYARGEFSVLRRFSDFLWLFDALTLNNPGIIVPPVPDKHPFGRFQDQFIETRRMALERCLAKITAHPVLQLDPDLRLFLESDSFAIESKSRRQEPVVDKSGILGWGGPKYVEQDEWYDSRRSFLDILESQLKALAKSIESASKARLEMSTAINDYAESITALAESDLGSAMCSALARLADLAKKEKEGAEEQAKGDVVNLLNLSDEYVRFIGSVRIAFAGRIKVWSQWQTQEKEVTRLKVAREKARQQGKLGDRVQQSLQEIAQAERKARDLNSELDTVTKLTKTEFTRFERGRVEEFKRVLSNYLECQISAQKDMVVAWEEYHGVILKMVKVNEQATVS</sequence>
<evidence type="ECO:0000256" key="6">
    <source>
        <dbReference type="ARBA" id="ARBA00022490"/>
    </source>
</evidence>
<comment type="caution">
    <text evidence="14">The sequence shown here is derived from an EMBL/GenBank/DDBJ whole genome shotgun (WGS) entry which is preliminary data.</text>
</comment>
<proteinExistence type="inferred from homology"/>
<dbReference type="Gene3D" id="1.20.1270.60">
    <property type="entry name" value="Arfaptin homology (AH) domain/BAR domain"/>
    <property type="match status" value="1"/>
</dbReference>
<dbReference type="GO" id="GO:0045053">
    <property type="term" value="P:protein retention in Golgi apparatus"/>
    <property type="evidence" value="ECO:0007669"/>
    <property type="project" value="TreeGrafter"/>
</dbReference>
<feature type="compositionally biased region" description="Low complexity" evidence="12">
    <location>
        <begin position="251"/>
        <end position="264"/>
    </location>
</feature>
<feature type="compositionally biased region" description="Basic and acidic residues" evidence="12">
    <location>
        <begin position="237"/>
        <end position="250"/>
    </location>
</feature>
<evidence type="ECO:0000256" key="5">
    <source>
        <dbReference type="ARBA" id="ARBA00022448"/>
    </source>
</evidence>
<keyword evidence="7" id="KW-0597">Phosphoprotein</keyword>
<evidence type="ECO:0000256" key="12">
    <source>
        <dbReference type="SAM" id="MobiDB-lite"/>
    </source>
</evidence>
<keyword evidence="8" id="KW-0653">Protein transport</keyword>
<keyword evidence="11" id="KW-0175">Coiled coil</keyword>
<feature type="compositionally biased region" description="Basic and acidic residues" evidence="12">
    <location>
        <begin position="328"/>
        <end position="338"/>
    </location>
</feature>
<dbReference type="InterPro" id="IPR027267">
    <property type="entry name" value="AH/BAR_dom_sf"/>
</dbReference>
<keyword evidence="6" id="KW-0963">Cytoplasm</keyword>
<evidence type="ECO:0000256" key="2">
    <source>
        <dbReference type="ARBA" id="ARBA00004496"/>
    </source>
</evidence>
<evidence type="ECO:0000256" key="10">
    <source>
        <dbReference type="ARBA" id="ARBA00023136"/>
    </source>
</evidence>
<comment type="subcellular location">
    <subcellularLocation>
        <location evidence="2">Cytoplasm</location>
    </subcellularLocation>
    <subcellularLocation>
        <location evidence="3">Golgi apparatus</location>
    </subcellularLocation>
    <subcellularLocation>
        <location evidence="1">Membrane</location>
        <topology evidence="1">Peripheral membrane protein</topology>
        <orientation evidence="1">Cytoplasmic side</orientation>
    </subcellularLocation>
</comment>
<dbReference type="Pfam" id="PF09325">
    <property type="entry name" value="Vps5"/>
    <property type="match status" value="1"/>
</dbReference>
<keyword evidence="5" id="KW-0813">Transport</keyword>
<dbReference type="EMBL" id="SDIL01000023">
    <property type="protein sequence ID" value="RXK40040.1"/>
    <property type="molecule type" value="Genomic_DNA"/>
</dbReference>
<feature type="compositionally biased region" description="Polar residues" evidence="12">
    <location>
        <begin position="226"/>
        <end position="235"/>
    </location>
</feature>
<comment type="similarity">
    <text evidence="4">Belongs to the sorting nexin family.</text>
</comment>
<feature type="compositionally biased region" description="Polar residues" evidence="12">
    <location>
        <begin position="477"/>
        <end position="500"/>
    </location>
</feature>
<evidence type="ECO:0000256" key="4">
    <source>
        <dbReference type="ARBA" id="ARBA00010883"/>
    </source>
</evidence>
<reference evidence="14 15" key="1">
    <citation type="submission" date="2016-06" db="EMBL/GenBank/DDBJ databases">
        <title>Evolution of pathogenesis and genome organization in the Tremellales.</title>
        <authorList>
            <person name="Cuomo C."/>
            <person name="Litvintseva A."/>
            <person name="Heitman J."/>
            <person name="Chen Y."/>
            <person name="Sun S."/>
            <person name="Springer D."/>
            <person name="Dromer F."/>
            <person name="Young S."/>
            <person name="Zeng Q."/>
            <person name="Chapman S."/>
            <person name="Gujja S."/>
            <person name="Saif S."/>
            <person name="Birren B."/>
        </authorList>
    </citation>
    <scope>NUCLEOTIDE SEQUENCE [LARGE SCALE GENOMIC DNA]</scope>
    <source>
        <strain evidence="14 15">ATCC 28783</strain>
    </source>
</reference>
<feature type="compositionally biased region" description="Basic and acidic residues" evidence="12">
    <location>
        <begin position="134"/>
        <end position="143"/>
    </location>
</feature>
<dbReference type="InterPro" id="IPR001683">
    <property type="entry name" value="PX_dom"/>
</dbReference>
<keyword evidence="15" id="KW-1185">Reference proteome</keyword>
<feature type="coiled-coil region" evidence="11">
    <location>
        <begin position="798"/>
        <end position="825"/>
    </location>
</feature>
<dbReference type="GO" id="GO:0015031">
    <property type="term" value="P:protein transport"/>
    <property type="evidence" value="ECO:0007669"/>
    <property type="project" value="UniProtKB-KW"/>
</dbReference>
<feature type="region of interest" description="Disordered" evidence="12">
    <location>
        <begin position="181"/>
        <end position="350"/>
    </location>
</feature>
<dbReference type="OrthoDB" id="271164at2759"/>
<dbReference type="SMART" id="SM00312">
    <property type="entry name" value="PX"/>
    <property type="match status" value="1"/>
</dbReference>
<dbReference type="GO" id="GO:0005794">
    <property type="term" value="C:Golgi apparatus"/>
    <property type="evidence" value="ECO:0007669"/>
    <property type="project" value="UniProtKB-SubCell"/>
</dbReference>
<dbReference type="GO" id="GO:0042147">
    <property type="term" value="P:retrograde transport, endosome to Golgi"/>
    <property type="evidence" value="ECO:0007669"/>
    <property type="project" value="TreeGrafter"/>
</dbReference>
<dbReference type="FunFam" id="1.20.1270.60:FF:000022">
    <property type="entry name" value="Sorting nexin 3 protein"/>
    <property type="match status" value="1"/>
</dbReference>
<keyword evidence="10" id="KW-0472">Membrane</keyword>
<dbReference type="VEuPathDB" id="FungiDB:TREMEDRAFT_33280"/>
<evidence type="ECO:0000256" key="9">
    <source>
        <dbReference type="ARBA" id="ARBA00023034"/>
    </source>
</evidence>
<dbReference type="GO" id="GO:0035091">
    <property type="term" value="F:phosphatidylinositol binding"/>
    <property type="evidence" value="ECO:0007669"/>
    <property type="project" value="InterPro"/>
</dbReference>
<dbReference type="InterPro" id="IPR015404">
    <property type="entry name" value="Vps5_C"/>
</dbReference>
<evidence type="ECO:0000259" key="13">
    <source>
        <dbReference type="PROSITE" id="PS50195"/>
    </source>
</evidence>
<evidence type="ECO:0000256" key="1">
    <source>
        <dbReference type="ARBA" id="ARBA00004287"/>
    </source>
</evidence>
<evidence type="ECO:0000256" key="3">
    <source>
        <dbReference type="ARBA" id="ARBA00004555"/>
    </source>
</evidence>
<accession>A0A4Q1BQA2</accession>
<evidence type="ECO:0000256" key="7">
    <source>
        <dbReference type="ARBA" id="ARBA00022553"/>
    </source>
</evidence>
<feature type="compositionally biased region" description="Basic and acidic residues" evidence="12">
    <location>
        <begin position="208"/>
        <end position="223"/>
    </location>
</feature>
<dbReference type="PROSITE" id="PS50195">
    <property type="entry name" value="PX"/>
    <property type="match status" value="1"/>
</dbReference>
<protein>
    <recommendedName>
        <fullName evidence="13">PX domain-containing protein</fullName>
    </recommendedName>
</protein>
<dbReference type="SUPFAM" id="SSF64268">
    <property type="entry name" value="PX domain"/>
    <property type="match status" value="1"/>
</dbReference>
<name>A0A4Q1BQA2_TREME</name>
<dbReference type="FunFam" id="3.30.1520.10:FF:000013">
    <property type="entry name" value="Putative Sorting nexin 3"/>
    <property type="match status" value="1"/>
</dbReference>
<keyword evidence="9" id="KW-0333">Golgi apparatus</keyword>
<feature type="compositionally biased region" description="Polar residues" evidence="12">
    <location>
        <begin position="1"/>
        <end position="26"/>
    </location>
</feature>
<feature type="region of interest" description="Disordered" evidence="12">
    <location>
        <begin position="427"/>
        <end position="521"/>
    </location>
</feature>